<dbReference type="InterPro" id="IPR044053">
    <property type="entry name" value="AsaB-like"/>
</dbReference>
<gene>
    <name evidence="2" type="ORF">L2X98_31145</name>
</gene>
<reference evidence="2" key="1">
    <citation type="submission" date="2022-01" db="EMBL/GenBank/DDBJ databases">
        <title>Microbacterium eymi and Microbacterium rhizovicinus sp. nov., isolated from the rhizospheric soil of Elymus tsukushiensis, a plant native to the Dokdo Islands, Republic of Korea.</title>
        <authorList>
            <person name="Hwang Y.J."/>
        </authorList>
    </citation>
    <scope>NUCLEOTIDE SEQUENCE</scope>
    <source>
        <strain evidence="2">KUDC0405</strain>
    </source>
</reference>
<feature type="region of interest" description="Disordered" evidence="1">
    <location>
        <begin position="440"/>
        <end position="464"/>
    </location>
</feature>
<evidence type="ECO:0000256" key="1">
    <source>
        <dbReference type="SAM" id="MobiDB-lite"/>
    </source>
</evidence>
<dbReference type="EMBL" id="CP091139">
    <property type="protein sequence ID" value="UUT34869.1"/>
    <property type="molecule type" value="Genomic_DNA"/>
</dbReference>
<sequence length="464" mass="51085">MRGDPLNTVPAVAGVINYLAADEPLPRPADALYDAYALQVHDARAVHRPFSLERNGFELVHWPSAVDDFTDPGQIERTYATEVEDFVAARLGASRVALLGACLEDAAEMERGGAQEPPVAHVELTAEDALVQARRTHAARFPEAPPFRRAVTTVCWRSITPAPQDWPLAVCDYRSVPDDDGVADGARQPQGTRFQFRPTHRWYVYPDMTPDEVLFFVVHDSDHSRPWRVMHTVFLDAQARASEPRRKPRVPLHRLLRLIAPARPSARCGAGGFGHPAGRWSAEMARDRAGRGGQGRQDGARRPVLAIQGDAQRGDHAVARSADGHRHRHRVLCDRLVHDGDAGASHLGEHPPQLERVGDRLARVLLQRHPQHLFLEGLRRVGEQHLAGPGRVQRPAAAEPAEHPRAAAGAQVLHVHGVVPVADGQVDARVQRRLQVAEVGNATSRRRRPWGSSEPSSSTRIPIA</sequence>
<organism evidence="2 3">
    <name type="scientific">Microbacterium elymi</name>
    <dbReference type="NCBI Taxonomy" id="2909587"/>
    <lineage>
        <taxon>Bacteria</taxon>
        <taxon>Bacillati</taxon>
        <taxon>Actinomycetota</taxon>
        <taxon>Actinomycetes</taxon>
        <taxon>Micrococcales</taxon>
        <taxon>Microbacteriaceae</taxon>
        <taxon>Microbacterium</taxon>
    </lineage>
</organism>
<evidence type="ECO:0000313" key="3">
    <source>
        <dbReference type="Proteomes" id="UP001054811"/>
    </source>
</evidence>
<dbReference type="NCBIfam" id="NF041278">
    <property type="entry name" value="CmcJ_NvfI_EfuI"/>
    <property type="match status" value="1"/>
</dbReference>
<keyword evidence="3" id="KW-1185">Reference proteome</keyword>
<dbReference type="PANTHER" id="PTHR34598:SF3">
    <property type="entry name" value="OXIDOREDUCTASE AN1597"/>
    <property type="match status" value="1"/>
</dbReference>
<protein>
    <submittedName>
        <fullName evidence="2">Uncharacterized protein</fullName>
    </submittedName>
</protein>
<evidence type="ECO:0000313" key="2">
    <source>
        <dbReference type="EMBL" id="UUT34869.1"/>
    </source>
</evidence>
<accession>A0ABY5NIB6</accession>
<dbReference type="Proteomes" id="UP001054811">
    <property type="component" value="Chromosome"/>
</dbReference>
<feature type="compositionally biased region" description="Polar residues" evidence="1">
    <location>
        <begin position="453"/>
        <end position="464"/>
    </location>
</feature>
<proteinExistence type="predicted"/>
<dbReference type="PANTHER" id="PTHR34598">
    <property type="entry name" value="BLL6449 PROTEIN"/>
    <property type="match status" value="1"/>
</dbReference>
<name>A0ABY5NIB6_9MICO</name>